<sequence length="260" mass="30119">MDYQRCEKSPDLEGCRLFLSAHNTVMEGTNMTRNEALIRVFGHLGGLVGRLVIYAFDLLSSHVPWIIGILLIVNFFRTVWRYETDKDELKIYRKKVAESIAEILEMHNKGLTPPSHMEVFSPPKDVVRPYKTPCSRCLDVIFSSLAFPAQLFLCYSLTINQLSNFYGFWNQECSTEQIFSQRFFSCTIDVFLNFLLLGLFLLFFLGLAYVQYTYIRDVIELRVPLQNDEENIIGTKEKLAEGPKTTDNADQEWELLPQKN</sequence>
<protein>
    <submittedName>
        <fullName evidence="2">Uncharacterized protein</fullName>
    </submittedName>
</protein>
<name>A0A9W8SH26_9HYPO</name>
<evidence type="ECO:0000313" key="2">
    <source>
        <dbReference type="EMBL" id="KAJ4270540.1"/>
    </source>
</evidence>
<feature type="transmembrane region" description="Helical" evidence="1">
    <location>
        <begin position="36"/>
        <end position="56"/>
    </location>
</feature>
<keyword evidence="3" id="KW-1185">Reference proteome</keyword>
<reference evidence="2" key="1">
    <citation type="submission" date="2022-09" db="EMBL/GenBank/DDBJ databases">
        <title>Fusarium specimens isolated from Avocado Roots.</title>
        <authorList>
            <person name="Stajich J."/>
            <person name="Roper C."/>
            <person name="Heimlech-Rivalta G."/>
        </authorList>
    </citation>
    <scope>NUCLEOTIDE SEQUENCE</scope>
    <source>
        <strain evidence="2">CF00136</strain>
    </source>
</reference>
<dbReference type="AlphaFoldDB" id="A0A9W8SH26"/>
<dbReference type="EMBL" id="JAOQAZ010000002">
    <property type="protein sequence ID" value="KAJ4270540.1"/>
    <property type="molecule type" value="Genomic_DNA"/>
</dbReference>
<keyword evidence="1" id="KW-0472">Membrane</keyword>
<keyword evidence="1" id="KW-0812">Transmembrane</keyword>
<comment type="caution">
    <text evidence="2">The sequence shown here is derived from an EMBL/GenBank/DDBJ whole genome shotgun (WGS) entry which is preliminary data.</text>
</comment>
<evidence type="ECO:0000313" key="3">
    <source>
        <dbReference type="Proteomes" id="UP001152049"/>
    </source>
</evidence>
<accession>A0A9W8SH26</accession>
<feature type="transmembrane region" description="Helical" evidence="1">
    <location>
        <begin position="137"/>
        <end position="159"/>
    </location>
</feature>
<evidence type="ECO:0000256" key="1">
    <source>
        <dbReference type="SAM" id="Phobius"/>
    </source>
</evidence>
<feature type="transmembrane region" description="Helical" evidence="1">
    <location>
        <begin position="190"/>
        <end position="212"/>
    </location>
</feature>
<feature type="transmembrane region" description="Helical" evidence="1">
    <location>
        <begin position="62"/>
        <end position="80"/>
    </location>
</feature>
<keyword evidence="1" id="KW-1133">Transmembrane helix</keyword>
<dbReference type="Proteomes" id="UP001152049">
    <property type="component" value="Unassembled WGS sequence"/>
</dbReference>
<proteinExistence type="predicted"/>
<organism evidence="2 3">
    <name type="scientific">Fusarium torreyae</name>
    <dbReference type="NCBI Taxonomy" id="1237075"/>
    <lineage>
        <taxon>Eukaryota</taxon>
        <taxon>Fungi</taxon>
        <taxon>Dikarya</taxon>
        <taxon>Ascomycota</taxon>
        <taxon>Pezizomycotina</taxon>
        <taxon>Sordariomycetes</taxon>
        <taxon>Hypocreomycetidae</taxon>
        <taxon>Hypocreales</taxon>
        <taxon>Nectriaceae</taxon>
        <taxon>Fusarium</taxon>
    </lineage>
</organism>
<gene>
    <name evidence="2" type="ORF">NW762_002228</name>
</gene>